<sequence>MATASELPDWLLVEILSFVPLRDRLRSSRCGSARPRPPVMSPWERAGPSPVFPPQVGPKVLWQLLRQYLGSGLRTLKVRGRLLSVPRAPLLSPALLQELGKRCPNVACLSLLEEDLRKIPFSCLPRSLRCLELQSCELPQAWFPPGNGPSSLPHLEHLVLDQIPAFSDSQLRALPRQGALCSLVLRVTYRVTHQGLRDALPGLSHLRRLELCGCSVPADGALQVIGGFLPRLRELRVTVAGLTARGLASLVGMQALETLGLLGPPPTPDKLSAKDILPFCLLLPNLRVLSLQGMGLGSADEALLREGLAHCMITVGELPLEGWGLRGLS</sequence>
<dbReference type="PANTHER" id="PTHR13318:SF190">
    <property type="entry name" value="PARTNER OF PAIRED, ISOFORM B"/>
    <property type="match status" value="1"/>
</dbReference>
<dbReference type="GO" id="GO:0019005">
    <property type="term" value="C:SCF ubiquitin ligase complex"/>
    <property type="evidence" value="ECO:0007669"/>
    <property type="project" value="TreeGrafter"/>
</dbReference>
<name>A0A4X2MFP2_VOMUR</name>
<keyword evidence="2" id="KW-1185">Reference proteome</keyword>
<dbReference type="Gene3D" id="3.80.10.10">
    <property type="entry name" value="Ribonuclease Inhibitor"/>
    <property type="match status" value="1"/>
</dbReference>
<dbReference type="GO" id="GO:0031146">
    <property type="term" value="P:SCF-dependent proteasomal ubiquitin-dependent protein catabolic process"/>
    <property type="evidence" value="ECO:0007669"/>
    <property type="project" value="TreeGrafter"/>
</dbReference>
<dbReference type="OMA" id="RFANWTS"/>
<protein>
    <recommendedName>
        <fullName evidence="3">F-box and leucine rich repeat protein 12</fullName>
    </recommendedName>
</protein>
<proteinExistence type="predicted"/>
<dbReference type="Proteomes" id="UP000314987">
    <property type="component" value="Unassembled WGS sequence"/>
</dbReference>
<reference evidence="2" key="1">
    <citation type="submission" date="2018-12" db="EMBL/GenBank/DDBJ databases">
        <authorList>
            <person name="Yazar S."/>
        </authorList>
    </citation>
    <scope>NUCLEOTIDE SEQUENCE [LARGE SCALE GENOMIC DNA]</scope>
</reference>
<dbReference type="InterPro" id="IPR032675">
    <property type="entry name" value="LRR_dom_sf"/>
</dbReference>
<dbReference type="PANTHER" id="PTHR13318">
    <property type="entry name" value="PARTNER OF PAIRED, ISOFORM B-RELATED"/>
    <property type="match status" value="1"/>
</dbReference>
<evidence type="ECO:0008006" key="3">
    <source>
        <dbReference type="Google" id="ProtNLM"/>
    </source>
</evidence>
<evidence type="ECO:0000313" key="1">
    <source>
        <dbReference type="Ensembl" id="ENSVURP00010032660.1"/>
    </source>
</evidence>
<dbReference type="AlphaFoldDB" id="A0A4X2MFP2"/>
<accession>A0A4X2MFP2</accession>
<reference evidence="1" key="2">
    <citation type="submission" date="2025-08" db="UniProtKB">
        <authorList>
            <consortium name="Ensembl"/>
        </authorList>
    </citation>
    <scope>IDENTIFICATION</scope>
</reference>
<organism evidence="1 2">
    <name type="scientific">Vombatus ursinus</name>
    <name type="common">Common wombat</name>
    <dbReference type="NCBI Taxonomy" id="29139"/>
    <lineage>
        <taxon>Eukaryota</taxon>
        <taxon>Metazoa</taxon>
        <taxon>Chordata</taxon>
        <taxon>Craniata</taxon>
        <taxon>Vertebrata</taxon>
        <taxon>Euteleostomi</taxon>
        <taxon>Mammalia</taxon>
        <taxon>Metatheria</taxon>
        <taxon>Diprotodontia</taxon>
        <taxon>Vombatidae</taxon>
        <taxon>Vombatus</taxon>
    </lineage>
</organism>
<reference evidence="1" key="3">
    <citation type="submission" date="2025-09" db="UniProtKB">
        <authorList>
            <consortium name="Ensembl"/>
        </authorList>
    </citation>
    <scope>IDENTIFICATION</scope>
</reference>
<evidence type="ECO:0000313" key="2">
    <source>
        <dbReference type="Proteomes" id="UP000314987"/>
    </source>
</evidence>
<dbReference type="GeneTree" id="ENSGT00390000003354"/>
<dbReference type="STRING" id="29139.ENSVURP00010032660"/>
<dbReference type="Ensembl" id="ENSVURT00010037183.1">
    <property type="protein sequence ID" value="ENSVURP00010032660.1"/>
    <property type="gene ID" value="ENSVURG00010024907.1"/>
</dbReference>
<dbReference type="SUPFAM" id="SSF52047">
    <property type="entry name" value="RNI-like"/>
    <property type="match status" value="1"/>
</dbReference>